<dbReference type="InterPro" id="IPR050203">
    <property type="entry name" value="Trp-tRNA_synthetase"/>
</dbReference>
<dbReference type="PANTHER" id="PTHR43766:SF1">
    <property type="entry name" value="TRYPTOPHAN--TRNA LIGASE, MITOCHONDRIAL"/>
    <property type="match status" value="1"/>
</dbReference>
<dbReference type="SUPFAM" id="SSF52374">
    <property type="entry name" value="Nucleotidylyl transferase"/>
    <property type="match status" value="1"/>
</dbReference>
<dbReference type="Ensembl" id="ENSOMYT00000146551.1">
    <property type="protein sequence ID" value="ENSOMYP00000122844.1"/>
    <property type="gene ID" value="ENSOMYG00000050010.1"/>
</dbReference>
<reference evidence="8" key="1">
    <citation type="submission" date="2020-07" db="EMBL/GenBank/DDBJ databases">
        <title>A long reads based de novo assembly of the rainbow trout Arlee double haploid line genome.</title>
        <authorList>
            <person name="Gao G."/>
            <person name="Palti Y."/>
        </authorList>
    </citation>
    <scope>NUCLEOTIDE SEQUENCE [LARGE SCALE GENOMIC DNA]</scope>
</reference>
<evidence type="ECO:0000256" key="3">
    <source>
        <dbReference type="ARBA" id="ARBA00022840"/>
    </source>
</evidence>
<name>A0A8K9WTB9_ONCMY</name>
<dbReference type="Proteomes" id="UP000694395">
    <property type="component" value="Chromosome 22"/>
</dbReference>
<keyword evidence="3 6" id="KW-0067">ATP-binding</keyword>
<protein>
    <submittedName>
        <fullName evidence="8">Tryptophanyl tRNA synthetase 2, mitochondrial</fullName>
    </submittedName>
</protein>
<dbReference type="GO" id="GO:0070183">
    <property type="term" value="P:mitochondrial tryptophanyl-tRNA aminoacylation"/>
    <property type="evidence" value="ECO:0007669"/>
    <property type="project" value="TreeGrafter"/>
</dbReference>
<reference evidence="8" key="3">
    <citation type="submission" date="2025-09" db="UniProtKB">
        <authorList>
            <consortium name="Ensembl"/>
        </authorList>
    </citation>
    <scope>IDENTIFICATION</scope>
</reference>
<dbReference type="GO" id="GO:0005759">
    <property type="term" value="C:mitochondrial matrix"/>
    <property type="evidence" value="ECO:0007669"/>
    <property type="project" value="TreeGrafter"/>
</dbReference>
<evidence type="ECO:0000313" key="9">
    <source>
        <dbReference type="Proteomes" id="UP000694395"/>
    </source>
</evidence>
<evidence type="ECO:0000256" key="1">
    <source>
        <dbReference type="ARBA" id="ARBA00022598"/>
    </source>
</evidence>
<reference evidence="8" key="2">
    <citation type="submission" date="2025-08" db="UniProtKB">
        <authorList>
            <consortium name="Ensembl"/>
        </authorList>
    </citation>
    <scope>IDENTIFICATION</scope>
</reference>
<feature type="region of interest" description="Disordered" evidence="7">
    <location>
        <begin position="113"/>
        <end position="145"/>
    </location>
</feature>
<evidence type="ECO:0000256" key="6">
    <source>
        <dbReference type="RuleBase" id="RU363036"/>
    </source>
</evidence>
<dbReference type="GO" id="GO:0005524">
    <property type="term" value="F:ATP binding"/>
    <property type="evidence" value="ECO:0007669"/>
    <property type="project" value="UniProtKB-KW"/>
</dbReference>
<dbReference type="AlphaFoldDB" id="A0A8K9WTB9"/>
<comment type="similarity">
    <text evidence="6">Belongs to the class-I aminoacyl-tRNA synthetase family.</text>
</comment>
<dbReference type="GeneTree" id="ENSGT00940000153724"/>
<accession>A0A8K9WTB9</accession>
<evidence type="ECO:0000256" key="4">
    <source>
        <dbReference type="ARBA" id="ARBA00022917"/>
    </source>
</evidence>
<keyword evidence="9" id="KW-1185">Reference proteome</keyword>
<evidence type="ECO:0000313" key="8">
    <source>
        <dbReference type="Ensembl" id="ENSOMYP00000122844.1"/>
    </source>
</evidence>
<dbReference type="Pfam" id="PF00579">
    <property type="entry name" value="tRNA-synt_1b"/>
    <property type="match status" value="1"/>
</dbReference>
<dbReference type="InterPro" id="IPR002305">
    <property type="entry name" value="aa-tRNA-synth_Ic"/>
</dbReference>
<evidence type="ECO:0000256" key="5">
    <source>
        <dbReference type="ARBA" id="ARBA00023146"/>
    </source>
</evidence>
<keyword evidence="4 6" id="KW-0648">Protein biosynthesis</keyword>
<keyword evidence="5 6" id="KW-0030">Aminoacyl-tRNA synthetase</keyword>
<keyword evidence="2 6" id="KW-0547">Nucleotide-binding</keyword>
<sequence>MSWYVFSGIQPTSVPHLGNYLGALKSWVSLQSQYPSVLYSIVDLHSITQSQDLALLRVNTLVMVASLLACGIETSILFQQSQVSQTHMQMKSKQKNEGSAADILLYNELLSHQERDPPHSSSSTPRRWPPSTSLTRPTTSSSKSAVPSDFTFVVTFDPAARLGVSNLVLMHAAGCTVEEAVGLDTGKYKQLVAEAMELDSDVVFQIHIYLGTN</sequence>
<evidence type="ECO:0000256" key="7">
    <source>
        <dbReference type="SAM" id="MobiDB-lite"/>
    </source>
</evidence>
<dbReference type="InterPro" id="IPR014729">
    <property type="entry name" value="Rossmann-like_a/b/a_fold"/>
</dbReference>
<proteinExistence type="inferred from homology"/>
<dbReference type="GO" id="GO:0004830">
    <property type="term" value="F:tryptophan-tRNA ligase activity"/>
    <property type="evidence" value="ECO:0007669"/>
    <property type="project" value="TreeGrafter"/>
</dbReference>
<evidence type="ECO:0000256" key="2">
    <source>
        <dbReference type="ARBA" id="ARBA00022741"/>
    </source>
</evidence>
<organism evidence="8 9">
    <name type="scientific">Oncorhynchus mykiss</name>
    <name type="common">Rainbow trout</name>
    <name type="synonym">Salmo gairdneri</name>
    <dbReference type="NCBI Taxonomy" id="8022"/>
    <lineage>
        <taxon>Eukaryota</taxon>
        <taxon>Metazoa</taxon>
        <taxon>Chordata</taxon>
        <taxon>Craniata</taxon>
        <taxon>Vertebrata</taxon>
        <taxon>Euteleostomi</taxon>
        <taxon>Actinopterygii</taxon>
        <taxon>Neopterygii</taxon>
        <taxon>Teleostei</taxon>
        <taxon>Protacanthopterygii</taxon>
        <taxon>Salmoniformes</taxon>
        <taxon>Salmonidae</taxon>
        <taxon>Salmoninae</taxon>
        <taxon>Oncorhynchus</taxon>
    </lineage>
</organism>
<dbReference type="PANTHER" id="PTHR43766">
    <property type="entry name" value="TRYPTOPHAN--TRNA LIGASE, MITOCHONDRIAL"/>
    <property type="match status" value="1"/>
</dbReference>
<keyword evidence="1 6" id="KW-0436">Ligase</keyword>
<feature type="compositionally biased region" description="Low complexity" evidence="7">
    <location>
        <begin position="119"/>
        <end position="144"/>
    </location>
</feature>
<dbReference type="Gene3D" id="3.40.50.620">
    <property type="entry name" value="HUPs"/>
    <property type="match status" value="1"/>
</dbReference>